<protein>
    <submittedName>
        <fullName evidence="2">DUF922 domain-containing protein</fullName>
    </submittedName>
</protein>
<comment type="caution">
    <text evidence="2">The sequence shown here is derived from an EMBL/GenBank/DDBJ whole genome shotgun (WGS) entry which is preliminary data.</text>
</comment>
<proteinExistence type="predicted"/>
<organism evidence="2 3">
    <name type="scientific">Pontibacter toksunensis</name>
    <dbReference type="NCBI Taxonomy" id="1332631"/>
    <lineage>
        <taxon>Bacteria</taxon>
        <taxon>Pseudomonadati</taxon>
        <taxon>Bacteroidota</taxon>
        <taxon>Cytophagia</taxon>
        <taxon>Cytophagales</taxon>
        <taxon>Hymenobacteraceae</taxon>
        <taxon>Pontibacter</taxon>
    </lineage>
</organism>
<evidence type="ECO:0000313" key="3">
    <source>
        <dbReference type="Proteomes" id="UP001597641"/>
    </source>
</evidence>
<dbReference type="RefSeq" id="WP_377490434.1">
    <property type="nucleotide sequence ID" value="NZ_JBHUOX010000027.1"/>
</dbReference>
<name>A0ABW6C2G0_9BACT</name>
<feature type="chain" id="PRO_5046362466" evidence="1">
    <location>
        <begin position="27"/>
        <end position="192"/>
    </location>
</feature>
<keyword evidence="1" id="KW-0732">Signal</keyword>
<feature type="signal peptide" evidence="1">
    <location>
        <begin position="1"/>
        <end position="26"/>
    </location>
</feature>
<sequence>MYTFTLFLSLWARILLPLLFPDAAEASEKKTAAPVVESIIVDQVSWSVNRRLSWEDFRGRPDDDNPHHALTAANLAVNANCKDQGFTYQVNCVFLPTESWSKNKKSEKLLEHEQLHFDLTEVHARLLRRELQQLNCSTLKDKLSGTVNNAFKRWKAEQDTFDTASKHGLNAESERAWAANISQRLKALEAYK</sequence>
<gene>
    <name evidence="2" type="ORF">ACFS7Z_23295</name>
</gene>
<dbReference type="Proteomes" id="UP001597641">
    <property type="component" value="Unassembled WGS sequence"/>
</dbReference>
<accession>A0ABW6C2G0</accession>
<reference evidence="3" key="1">
    <citation type="journal article" date="2019" name="Int. J. Syst. Evol. Microbiol.">
        <title>The Global Catalogue of Microorganisms (GCM) 10K type strain sequencing project: providing services to taxonomists for standard genome sequencing and annotation.</title>
        <authorList>
            <consortium name="The Broad Institute Genomics Platform"/>
            <consortium name="The Broad Institute Genome Sequencing Center for Infectious Disease"/>
            <person name="Wu L."/>
            <person name="Ma J."/>
        </authorList>
    </citation>
    <scope>NUCLEOTIDE SEQUENCE [LARGE SCALE GENOMIC DNA]</scope>
    <source>
        <strain evidence="3">KCTC 23984</strain>
    </source>
</reference>
<evidence type="ECO:0000256" key="1">
    <source>
        <dbReference type="SAM" id="SignalP"/>
    </source>
</evidence>
<keyword evidence="3" id="KW-1185">Reference proteome</keyword>
<dbReference type="InterPro" id="IPR010321">
    <property type="entry name" value="DUF922"/>
</dbReference>
<dbReference type="EMBL" id="JBHUOX010000027">
    <property type="protein sequence ID" value="MFD3003307.1"/>
    <property type="molecule type" value="Genomic_DNA"/>
</dbReference>
<dbReference type="Pfam" id="PF06037">
    <property type="entry name" value="DUF922"/>
    <property type="match status" value="1"/>
</dbReference>
<evidence type="ECO:0000313" key="2">
    <source>
        <dbReference type="EMBL" id="MFD3003307.1"/>
    </source>
</evidence>